<dbReference type="PANTHER" id="PTHR47893">
    <property type="entry name" value="REGULATORY PROTEIN PCHR"/>
    <property type="match status" value="1"/>
</dbReference>
<dbReference type="PROSITE" id="PS01124">
    <property type="entry name" value="HTH_ARAC_FAMILY_2"/>
    <property type="match status" value="1"/>
</dbReference>
<dbReference type="GeneID" id="90995336"/>
<dbReference type="STRING" id="1123404.SAMN02745784_02633"/>
<sequence length="328" mass="38622">MNNLKDMLKEIGYTNCLNCTKYSPAGNAFYIDNEDYKGMYWYYETDSFIIDIHDFFIKREMIVDTFPDMRPYMSFISTYIITASGEWFNPYQNIVSNTMFVTNIDRSNMRLLLHGNYPYFSVGINFKEKMIEEYVIDNLKINKTKVSDLFLETREFITKPIEKLAKTILNCSMDLPSADLFFEAKAKEWLSITIDEYTKKSREHPLSESDKNAIENVSEYINDHYAFDIPQELLEKIAMMSGTKLKSAFKQKYQMSITEYTQRKRMNIAENLLLTTELEIKDIAKSVGYNSHSRFTALFKRYKGMYPKEVKQFSSKNPFPICCCENKK</sequence>
<keyword evidence="2 5" id="KW-0238">DNA-binding</keyword>
<proteinExistence type="predicted"/>
<feature type="domain" description="HTH araC/xylS-type" evidence="4">
    <location>
        <begin position="215"/>
        <end position="313"/>
    </location>
</feature>
<name>A0A1M4YHF8_9FIRM</name>
<evidence type="ECO:0000313" key="5">
    <source>
        <dbReference type="EMBL" id="SHF04876.1"/>
    </source>
</evidence>
<dbReference type="PANTHER" id="PTHR47893:SF1">
    <property type="entry name" value="REGULATORY PROTEIN PCHR"/>
    <property type="match status" value="1"/>
</dbReference>
<dbReference type="InterPro" id="IPR020449">
    <property type="entry name" value="Tscrpt_reg_AraC-type_HTH"/>
</dbReference>
<evidence type="ECO:0000256" key="2">
    <source>
        <dbReference type="ARBA" id="ARBA00023125"/>
    </source>
</evidence>
<evidence type="ECO:0000313" key="6">
    <source>
        <dbReference type="Proteomes" id="UP000184114"/>
    </source>
</evidence>
<reference evidence="6" key="1">
    <citation type="submission" date="2016-11" db="EMBL/GenBank/DDBJ databases">
        <authorList>
            <person name="Varghese N."/>
            <person name="Submissions S."/>
        </authorList>
    </citation>
    <scope>NUCLEOTIDE SEQUENCE [LARGE SCALE GENOMIC DNA]</scope>
    <source>
        <strain evidence="6">DSM 18095</strain>
    </source>
</reference>
<dbReference type="InterPro" id="IPR053142">
    <property type="entry name" value="PchR_regulatory_protein"/>
</dbReference>
<dbReference type="Gene3D" id="1.10.10.60">
    <property type="entry name" value="Homeodomain-like"/>
    <property type="match status" value="2"/>
</dbReference>
<dbReference type="InterPro" id="IPR009057">
    <property type="entry name" value="Homeodomain-like_sf"/>
</dbReference>
<protein>
    <submittedName>
        <fullName evidence="5">AraC-type DNA-binding protein</fullName>
    </submittedName>
</protein>
<dbReference type="SUPFAM" id="SSF46689">
    <property type="entry name" value="Homeodomain-like"/>
    <property type="match status" value="1"/>
</dbReference>
<dbReference type="Proteomes" id="UP000184114">
    <property type="component" value="Unassembled WGS sequence"/>
</dbReference>
<evidence type="ECO:0000256" key="3">
    <source>
        <dbReference type="ARBA" id="ARBA00023163"/>
    </source>
</evidence>
<dbReference type="EMBL" id="FQTY01000017">
    <property type="protein sequence ID" value="SHF04876.1"/>
    <property type="molecule type" value="Genomic_DNA"/>
</dbReference>
<dbReference type="RefSeq" id="WP_234950053.1">
    <property type="nucleotide sequence ID" value="NZ_FQTY01000017.1"/>
</dbReference>
<dbReference type="SMART" id="SM00342">
    <property type="entry name" value="HTH_ARAC"/>
    <property type="match status" value="1"/>
</dbReference>
<evidence type="ECO:0000259" key="4">
    <source>
        <dbReference type="PROSITE" id="PS01124"/>
    </source>
</evidence>
<keyword evidence="1" id="KW-0805">Transcription regulation</keyword>
<dbReference type="AlphaFoldDB" id="A0A1M4YHF8"/>
<evidence type="ECO:0000256" key="1">
    <source>
        <dbReference type="ARBA" id="ARBA00023015"/>
    </source>
</evidence>
<dbReference type="GO" id="GO:0043565">
    <property type="term" value="F:sequence-specific DNA binding"/>
    <property type="evidence" value="ECO:0007669"/>
    <property type="project" value="InterPro"/>
</dbReference>
<keyword evidence="3" id="KW-0804">Transcription</keyword>
<dbReference type="PRINTS" id="PR00032">
    <property type="entry name" value="HTHARAC"/>
</dbReference>
<accession>A0A1M4YHF8</accession>
<dbReference type="Pfam" id="PF12833">
    <property type="entry name" value="HTH_18"/>
    <property type="match status" value="1"/>
</dbReference>
<dbReference type="InterPro" id="IPR018060">
    <property type="entry name" value="HTH_AraC"/>
</dbReference>
<dbReference type="GO" id="GO:0003700">
    <property type="term" value="F:DNA-binding transcription factor activity"/>
    <property type="evidence" value="ECO:0007669"/>
    <property type="project" value="InterPro"/>
</dbReference>
<gene>
    <name evidence="5" type="ORF">SAMN02745784_02633</name>
</gene>
<keyword evidence="6" id="KW-1185">Reference proteome</keyword>
<organism evidence="5 6">
    <name type="scientific">Tissierella praeacuta DSM 18095</name>
    <dbReference type="NCBI Taxonomy" id="1123404"/>
    <lineage>
        <taxon>Bacteria</taxon>
        <taxon>Bacillati</taxon>
        <taxon>Bacillota</taxon>
        <taxon>Tissierellia</taxon>
        <taxon>Tissierellales</taxon>
        <taxon>Tissierellaceae</taxon>
        <taxon>Tissierella</taxon>
    </lineage>
</organism>